<feature type="region of interest" description="Disordered" evidence="2">
    <location>
        <begin position="1495"/>
        <end position="1528"/>
    </location>
</feature>
<feature type="region of interest" description="Disordered" evidence="2">
    <location>
        <begin position="862"/>
        <end position="984"/>
    </location>
</feature>
<feature type="region of interest" description="Disordered" evidence="2">
    <location>
        <begin position="1224"/>
        <end position="1265"/>
    </location>
</feature>
<keyword evidence="1" id="KW-0175">Coiled coil</keyword>
<feature type="region of interest" description="Disordered" evidence="2">
    <location>
        <begin position="219"/>
        <end position="360"/>
    </location>
</feature>
<evidence type="ECO:0000256" key="1">
    <source>
        <dbReference type="SAM" id="Coils"/>
    </source>
</evidence>
<feature type="compositionally biased region" description="Polar residues" evidence="2">
    <location>
        <begin position="1500"/>
        <end position="1520"/>
    </location>
</feature>
<feature type="compositionally biased region" description="Polar residues" evidence="2">
    <location>
        <begin position="1236"/>
        <end position="1265"/>
    </location>
</feature>
<feature type="region of interest" description="Disordered" evidence="2">
    <location>
        <begin position="1564"/>
        <end position="1602"/>
    </location>
</feature>
<gene>
    <name evidence="3" type="ORF">IV203_034676</name>
</gene>
<sequence length="1644" mass="182436">MSSMNDHPEEFSIASMVKNRASVTAKLPSAKSISIKSRNFVKPVKPLFEGKSIEEAIPRRNSDSTVSSHHIRSMLEDDDISLSSVQNLETVPSVSESPGILSILSSNFRKTRSFTGQHIGELPDRRQLQEKISKSPIVTADIQQSSGVFGSLSPGGSGHEGSSNDTKGGLTTPRSSLLSPSSGPKRKNSLGLFRGASLRNLIKQADSNHRRMVALEDSDDDEGIYNNDLDVPTNQLSSPSTSIRKSTPSTPTIAESEAEEAGEELDKRQDSVKKNSRRTKRNASYSGTTTSPELRKAKERIRGARRTHARTSACTERSFSSRKNNKTMDVKDHQSPSNRSPSAREKIGTSSRSSTTNKEVSSEFNDGFAWVPIVQPNNFLGSTSNIGFNDVDSQRGYSSDSSEYQHKNRARWHLSKEGQQIKERMRLQNHLLVETMAGEPNCNFEKDQHHDEGEGLTEMTQIENEWHGLSGNATKITEADKMYTRPLGVSEKAKNELFRGRSLEEALPENPQKDRGGSNAISAADTMSSLATIAEVTQNGSLSADAFARYYQSKFANDKSTDVNDEKATSITPRNSDPQISVLKKYNRSLEALDLEHSNHDTNPLAPIQTYRWEFAGPKSRPHPTDESLYSKKPSITAHVTHGSHLGKKIDEKVIQESEHSEVSSMGESHLISQSDDLKEDSVLNMLNSTALNSKSSETYKQQRFASKQSTTRAQVPTKQLTQKMDKAIQRAFEDSDALGPIDNSALSETTVCWQRIVENEHSSCDKRLYPPNDSGSNTLVSEKACGIRKEIRMEIPTALEKPMNNPEFEWNSIELHPSQSHQHHYKTEEKGIEVAAAGTQMDPKVETLDICTAKPHQLVWKPPVGWGEDGGSQQVNSPVPTKSGVGASEGSTITPSVSISKPSKGKVKSGPTTNGKKCGSDPKEGTANPFSHRPSEPGPFSTRPSSEQAVSLVTGINDVNDADSVKQTKLETNGREGDEFDEMSTQSIDRHLVRENSHRRLLRKQVADRRESLQSILSATKRNMPPEKDDLLSLKRKLAMSQALVQQLEVEKSEVTRQAVLDVARAQAVLLEQRNNREMELEKQIKRLMKERNAAIEECHQLRFLLSQACAVCKRRFDERGSYFMDHYVRHTAVSKEPRPNSTAFEWFTGNLNIEALDLEAKPFQRRTKVQDLESVSIGEKTKPESDTPSISNTAPFSWLSEKVFMQKLNSTETMPITTIQYSPEDNSFHEGDETQTATETNTSKSEPNNSITTSQGLQEKVNTSKMEGLTAIDNEKTESTPKRKGFFASLLGEKVVDEFSSLGLPQATARASGNSSNKFSLFGSLRGEEVKDDFLGLGLGQSLSIISEEKQAPLPCDKRNFGLKSEQVLDDMALIDSLASIGNASRSLNSNKMGHLGFKNEKATEEISDSTTVQYLPKCKLEKEGLDKRRSLLSQETFDVDRYDERLVGRNDHVSDNFLSSPSHGDCKGRHLITEAADQDRCNEFLLSPRRKFEEKASSSPQTLHSQPSLGTGISSPFTWKRNRGSIRGKESELPKYLGKYRSRSPSLNEVESTDTYCKKNGVNLTETSPTSSPTKIVSYQTTDDSHDRPWRSEAQLNPTTSQLIDSSISNELQMQLENKGSTVDEFDHVVTLLEKENASWE</sequence>
<dbReference type="Proteomes" id="UP000693970">
    <property type="component" value="Unassembled WGS sequence"/>
</dbReference>
<reference evidence="3" key="2">
    <citation type="submission" date="2021-04" db="EMBL/GenBank/DDBJ databases">
        <authorList>
            <person name="Podell S."/>
        </authorList>
    </citation>
    <scope>NUCLEOTIDE SEQUENCE</scope>
    <source>
        <strain evidence="3">Hildebrandi</strain>
    </source>
</reference>
<feature type="region of interest" description="Disordered" evidence="2">
    <location>
        <begin position="500"/>
        <end position="520"/>
    </location>
</feature>
<proteinExistence type="predicted"/>
<feature type="compositionally biased region" description="Basic and acidic residues" evidence="2">
    <location>
        <begin position="964"/>
        <end position="978"/>
    </location>
</feature>
<feature type="coiled-coil region" evidence="1">
    <location>
        <begin position="1032"/>
        <end position="1099"/>
    </location>
</feature>
<feature type="compositionally biased region" description="Polar residues" evidence="2">
    <location>
        <begin position="1565"/>
        <end position="1585"/>
    </location>
</feature>
<feature type="region of interest" description="Disordered" evidence="2">
    <location>
        <begin position="137"/>
        <end position="191"/>
    </location>
</feature>
<feature type="compositionally biased region" description="Polar residues" evidence="2">
    <location>
        <begin position="232"/>
        <end position="253"/>
    </location>
</feature>
<evidence type="ECO:0000313" key="4">
    <source>
        <dbReference type="Proteomes" id="UP000693970"/>
    </source>
</evidence>
<reference evidence="3" key="1">
    <citation type="journal article" date="2021" name="Sci. Rep.">
        <title>Diploid genomic architecture of Nitzschia inconspicua, an elite biomass production diatom.</title>
        <authorList>
            <person name="Oliver A."/>
            <person name="Podell S."/>
            <person name="Pinowska A."/>
            <person name="Traller J.C."/>
            <person name="Smith S.R."/>
            <person name="McClure R."/>
            <person name="Beliaev A."/>
            <person name="Bohutskyi P."/>
            <person name="Hill E.A."/>
            <person name="Rabines A."/>
            <person name="Zheng H."/>
            <person name="Allen L.Z."/>
            <person name="Kuo A."/>
            <person name="Grigoriev I.V."/>
            <person name="Allen A.E."/>
            <person name="Hazlebeck D."/>
            <person name="Allen E.E."/>
        </authorList>
    </citation>
    <scope>NUCLEOTIDE SEQUENCE</scope>
    <source>
        <strain evidence="3">Hildebrandi</strain>
    </source>
</reference>
<comment type="caution">
    <text evidence="3">The sequence shown here is derived from an EMBL/GenBank/DDBJ whole genome shotgun (WGS) entry which is preliminary data.</text>
</comment>
<evidence type="ECO:0000256" key="2">
    <source>
        <dbReference type="SAM" id="MobiDB-lite"/>
    </source>
</evidence>
<dbReference type="EMBL" id="JAGRRH010000013">
    <property type="protein sequence ID" value="KAG7359578.1"/>
    <property type="molecule type" value="Genomic_DNA"/>
</dbReference>
<feature type="compositionally biased region" description="Low complexity" evidence="2">
    <location>
        <begin position="168"/>
        <end position="183"/>
    </location>
</feature>
<feature type="region of interest" description="Disordered" evidence="2">
    <location>
        <begin position="1175"/>
        <end position="1195"/>
    </location>
</feature>
<feature type="compositionally biased region" description="Polar residues" evidence="2">
    <location>
        <begin position="310"/>
        <end position="322"/>
    </location>
</feature>
<feature type="compositionally biased region" description="Basic and acidic residues" evidence="2">
    <location>
        <begin position="293"/>
        <end position="302"/>
    </location>
</feature>
<protein>
    <submittedName>
        <fullName evidence="3">Uncharacterized protein</fullName>
    </submittedName>
</protein>
<feature type="compositionally biased region" description="Polar residues" evidence="2">
    <location>
        <begin position="282"/>
        <end position="292"/>
    </location>
</feature>
<organism evidence="3 4">
    <name type="scientific">Nitzschia inconspicua</name>
    <dbReference type="NCBI Taxonomy" id="303405"/>
    <lineage>
        <taxon>Eukaryota</taxon>
        <taxon>Sar</taxon>
        <taxon>Stramenopiles</taxon>
        <taxon>Ochrophyta</taxon>
        <taxon>Bacillariophyta</taxon>
        <taxon>Bacillariophyceae</taxon>
        <taxon>Bacillariophycidae</taxon>
        <taxon>Bacillariales</taxon>
        <taxon>Bacillariaceae</taxon>
        <taxon>Nitzschia</taxon>
    </lineage>
</organism>
<accession>A0A9K3PU46</accession>
<feature type="compositionally biased region" description="Basic and acidic residues" evidence="2">
    <location>
        <begin position="264"/>
        <end position="273"/>
    </location>
</feature>
<feature type="compositionally biased region" description="Polar residues" evidence="2">
    <location>
        <begin position="348"/>
        <end position="360"/>
    </location>
</feature>
<keyword evidence="4" id="KW-1185">Reference proteome</keyword>
<evidence type="ECO:0000313" key="3">
    <source>
        <dbReference type="EMBL" id="KAG7359578.1"/>
    </source>
</evidence>
<feature type="compositionally biased region" description="Polar residues" evidence="2">
    <location>
        <begin position="872"/>
        <end position="881"/>
    </location>
</feature>
<name>A0A9K3PU46_9STRA</name>
<feature type="compositionally biased region" description="Polar residues" evidence="2">
    <location>
        <begin position="943"/>
        <end position="952"/>
    </location>
</feature>